<dbReference type="SUPFAM" id="SSF47473">
    <property type="entry name" value="EF-hand"/>
    <property type="match status" value="1"/>
</dbReference>
<dbReference type="Proteomes" id="UP000813385">
    <property type="component" value="Unassembled WGS sequence"/>
</dbReference>
<accession>A0A8K0X3U0</accession>
<protein>
    <recommendedName>
        <fullName evidence="4">Calmodulin</fullName>
    </recommendedName>
</protein>
<comment type="caution">
    <text evidence="2">The sequence shown here is derived from an EMBL/GenBank/DDBJ whole genome shotgun (WGS) entry which is preliminary data.</text>
</comment>
<evidence type="ECO:0008006" key="4">
    <source>
        <dbReference type="Google" id="ProtNLM"/>
    </source>
</evidence>
<feature type="compositionally biased region" description="Basic residues" evidence="1">
    <location>
        <begin position="76"/>
        <end position="85"/>
    </location>
</feature>
<keyword evidence="3" id="KW-1185">Reference proteome</keyword>
<dbReference type="InterPro" id="IPR011992">
    <property type="entry name" value="EF-hand-dom_pair"/>
</dbReference>
<feature type="compositionally biased region" description="Basic and acidic residues" evidence="1">
    <location>
        <begin position="58"/>
        <end position="75"/>
    </location>
</feature>
<organism evidence="2 3">
    <name type="scientific">Plectosphaerella cucumerina</name>
    <dbReference type="NCBI Taxonomy" id="40658"/>
    <lineage>
        <taxon>Eukaryota</taxon>
        <taxon>Fungi</taxon>
        <taxon>Dikarya</taxon>
        <taxon>Ascomycota</taxon>
        <taxon>Pezizomycotina</taxon>
        <taxon>Sordariomycetes</taxon>
        <taxon>Hypocreomycetidae</taxon>
        <taxon>Glomerellales</taxon>
        <taxon>Plectosphaerellaceae</taxon>
        <taxon>Plectosphaerella</taxon>
    </lineage>
</organism>
<dbReference type="Gene3D" id="1.10.238.10">
    <property type="entry name" value="EF-hand"/>
    <property type="match status" value="1"/>
</dbReference>
<evidence type="ECO:0000313" key="3">
    <source>
        <dbReference type="Proteomes" id="UP000813385"/>
    </source>
</evidence>
<proteinExistence type="predicted"/>
<dbReference type="EMBL" id="JAGPXD010000003">
    <property type="protein sequence ID" value="KAH7362534.1"/>
    <property type="molecule type" value="Genomic_DNA"/>
</dbReference>
<evidence type="ECO:0000313" key="2">
    <source>
        <dbReference type="EMBL" id="KAH7362534.1"/>
    </source>
</evidence>
<feature type="region of interest" description="Disordered" evidence="1">
    <location>
        <begin position="1"/>
        <end position="117"/>
    </location>
</feature>
<reference evidence="2" key="1">
    <citation type="journal article" date="2021" name="Nat. Commun.">
        <title>Genetic determinants of endophytism in the Arabidopsis root mycobiome.</title>
        <authorList>
            <person name="Mesny F."/>
            <person name="Miyauchi S."/>
            <person name="Thiergart T."/>
            <person name="Pickel B."/>
            <person name="Atanasova L."/>
            <person name="Karlsson M."/>
            <person name="Huettel B."/>
            <person name="Barry K.W."/>
            <person name="Haridas S."/>
            <person name="Chen C."/>
            <person name="Bauer D."/>
            <person name="Andreopoulos W."/>
            <person name="Pangilinan J."/>
            <person name="LaButti K."/>
            <person name="Riley R."/>
            <person name="Lipzen A."/>
            <person name="Clum A."/>
            <person name="Drula E."/>
            <person name="Henrissat B."/>
            <person name="Kohler A."/>
            <person name="Grigoriev I.V."/>
            <person name="Martin F.M."/>
            <person name="Hacquard S."/>
        </authorList>
    </citation>
    <scope>NUCLEOTIDE SEQUENCE</scope>
    <source>
        <strain evidence="2">MPI-CAGE-AT-0016</strain>
    </source>
</reference>
<name>A0A8K0X3U0_9PEZI</name>
<evidence type="ECO:0000256" key="1">
    <source>
        <dbReference type="SAM" id="MobiDB-lite"/>
    </source>
</evidence>
<sequence>MSMVQRKENFSPRQRVKVIIDRELRPRKFSRPNATNLKDPTGSSWDVLASSSRSGETQPDHHIERAHTSKRDTHRSDRRRIHHGKSSHDDALHRQPLTTSLPQPPKRKAAAAVAPATATLGRKRASALAKQHNLGAREESEIYEAWTLFAEPAPESSRDPDARKNGVMPTTEVRSALAALGIPPSSRAEQAEFIEVLDPDGEGFARYEDFFAVCALKYHARGDDEADERREREAEEAFALFTASKPGDLADKGRGKGKAPAADVITLGDLKRVAALLKEEVSDEVLRDMILEANGGAGVGAGVAREEFADVMRRAGVFKS</sequence>
<feature type="compositionally biased region" description="Basic and acidic residues" evidence="1">
    <location>
        <begin position="1"/>
        <end position="10"/>
    </location>
</feature>
<dbReference type="AlphaFoldDB" id="A0A8K0X3U0"/>
<dbReference type="OrthoDB" id="26525at2759"/>
<feature type="compositionally biased region" description="Polar residues" evidence="1">
    <location>
        <begin position="32"/>
        <end position="57"/>
    </location>
</feature>
<gene>
    <name evidence="2" type="ORF">B0T11DRAFT_352419</name>
</gene>